<dbReference type="EMBL" id="FXAW01000006">
    <property type="protein sequence ID" value="SMG42682.1"/>
    <property type="molecule type" value="Genomic_DNA"/>
</dbReference>
<keyword evidence="3" id="KW-1185">Reference proteome</keyword>
<dbReference type="Pfam" id="PF14452">
    <property type="entry name" value="Multi_ubiq"/>
    <property type="match status" value="3"/>
</dbReference>
<organism evidence="2 3">
    <name type="scientific">Marivirga sericea</name>
    <dbReference type="NCBI Taxonomy" id="1028"/>
    <lineage>
        <taxon>Bacteria</taxon>
        <taxon>Pseudomonadati</taxon>
        <taxon>Bacteroidota</taxon>
        <taxon>Cytophagia</taxon>
        <taxon>Cytophagales</taxon>
        <taxon>Marivirgaceae</taxon>
        <taxon>Marivirga</taxon>
    </lineage>
</organism>
<name>A0A1X7KNE6_9BACT</name>
<gene>
    <name evidence="2" type="ORF">SAMN05661096_02914</name>
</gene>
<dbReference type="RefSeq" id="WP_085518073.1">
    <property type="nucleotide sequence ID" value="NZ_FXAW01000006.1"/>
</dbReference>
<protein>
    <submittedName>
        <fullName evidence="2">Multiubiquitin</fullName>
    </submittedName>
</protein>
<evidence type="ECO:0000259" key="1">
    <source>
        <dbReference type="Pfam" id="PF14452"/>
    </source>
</evidence>
<reference evidence="3" key="1">
    <citation type="submission" date="2017-04" db="EMBL/GenBank/DDBJ databases">
        <authorList>
            <person name="Varghese N."/>
            <person name="Submissions S."/>
        </authorList>
    </citation>
    <scope>NUCLEOTIDE SEQUENCE [LARGE SCALE GENOMIC DNA]</scope>
    <source>
        <strain evidence="3">DSM 4125</strain>
    </source>
</reference>
<sequence length="222" mass="25789">MALEKKQIRLRLVVEGEWFDWDQQFITGQEIKDLAGINTNKPIYLSLKDPWDDELIENDLKVDLAREGIEFFYVKNPLKFKIGNDQYDWNSQYITGLQLRQVGRLTDDQDIFLKIKGGFEDELVENNTKIDLARPGIENFVLSNRNYILIISGKEREWTKAEISFKEVIELRFGECIDDGKRSYSVTYSRGPKENISGSMISGDKVFVKNKMIFNVTPTDKS</sequence>
<dbReference type="OrthoDB" id="7445930at2"/>
<evidence type="ECO:0000313" key="2">
    <source>
        <dbReference type="EMBL" id="SMG42682.1"/>
    </source>
</evidence>
<feature type="domain" description="Multi-ubiquitin" evidence="1">
    <location>
        <begin position="11"/>
        <end position="74"/>
    </location>
</feature>
<proteinExistence type="predicted"/>
<accession>A0A1X7KNE6</accession>
<evidence type="ECO:0000313" key="3">
    <source>
        <dbReference type="Proteomes" id="UP000193804"/>
    </source>
</evidence>
<dbReference type="Proteomes" id="UP000193804">
    <property type="component" value="Unassembled WGS sequence"/>
</dbReference>
<feature type="domain" description="Multi-ubiquitin" evidence="1">
    <location>
        <begin position="149"/>
        <end position="220"/>
    </location>
</feature>
<feature type="domain" description="Multi-ubiquitin" evidence="1">
    <location>
        <begin position="81"/>
        <end position="141"/>
    </location>
</feature>
<dbReference type="AlphaFoldDB" id="A0A1X7KNE6"/>
<dbReference type="STRING" id="1028.SAMN05661096_02914"/>
<dbReference type="InterPro" id="IPR027802">
    <property type="entry name" value="Multi-ubiquitin_dom"/>
</dbReference>